<accession>A0A238GZF8</accession>
<dbReference type="EMBL" id="FXAN01000014">
    <property type="protein sequence ID" value="SMF98334.1"/>
    <property type="molecule type" value="Genomic_DNA"/>
</dbReference>
<sequence>MPNTVKLEARASQASHAFGVAHLTIGGRAGRRISEGRDADSIFRTFRRVLRPRSAYALFARRANAGDSRANVARTAETLGDHVDACALRDRNIPVPGKPESRSRSDARRRT</sequence>
<protein>
    <submittedName>
        <fullName evidence="2">Uncharacterized protein</fullName>
    </submittedName>
</protein>
<feature type="compositionally biased region" description="Basic and acidic residues" evidence="1">
    <location>
        <begin position="99"/>
        <end position="111"/>
    </location>
</feature>
<proteinExistence type="predicted"/>
<dbReference type="Proteomes" id="UP000198460">
    <property type="component" value="Unassembled WGS sequence"/>
</dbReference>
<evidence type="ECO:0000313" key="3">
    <source>
        <dbReference type="Proteomes" id="UP000198460"/>
    </source>
</evidence>
<evidence type="ECO:0000313" key="2">
    <source>
        <dbReference type="EMBL" id="SMF98334.1"/>
    </source>
</evidence>
<dbReference type="AlphaFoldDB" id="A0A238GZF8"/>
<name>A0A238GZF8_9BURK</name>
<dbReference type="RefSeq" id="WP_143757265.1">
    <property type="nucleotide sequence ID" value="NZ_FXAN01000014.1"/>
</dbReference>
<evidence type="ECO:0000256" key="1">
    <source>
        <dbReference type="SAM" id="MobiDB-lite"/>
    </source>
</evidence>
<feature type="region of interest" description="Disordered" evidence="1">
    <location>
        <begin position="90"/>
        <end position="111"/>
    </location>
</feature>
<gene>
    <name evidence="2" type="ORF">BSIN_1626</name>
</gene>
<reference evidence="2 3" key="1">
    <citation type="submission" date="2017-04" db="EMBL/GenBank/DDBJ databases">
        <authorList>
            <person name="Afonso C.L."/>
            <person name="Miller P.J."/>
            <person name="Scott M.A."/>
            <person name="Spackman E."/>
            <person name="Goraichik I."/>
            <person name="Dimitrov K.M."/>
            <person name="Suarez D.L."/>
            <person name="Swayne D.E."/>
        </authorList>
    </citation>
    <scope>NUCLEOTIDE SEQUENCE [LARGE SCALE GENOMIC DNA]</scope>
    <source>
        <strain evidence="2">LMG 28154</strain>
    </source>
</reference>
<organism evidence="2 3">
    <name type="scientific">Burkholderia singularis</name>
    <dbReference type="NCBI Taxonomy" id="1503053"/>
    <lineage>
        <taxon>Bacteria</taxon>
        <taxon>Pseudomonadati</taxon>
        <taxon>Pseudomonadota</taxon>
        <taxon>Betaproteobacteria</taxon>
        <taxon>Burkholderiales</taxon>
        <taxon>Burkholderiaceae</taxon>
        <taxon>Burkholderia</taxon>
        <taxon>pseudomallei group</taxon>
    </lineage>
</organism>